<dbReference type="GO" id="GO:0016747">
    <property type="term" value="F:acyltransferase activity, transferring groups other than amino-acyl groups"/>
    <property type="evidence" value="ECO:0007669"/>
    <property type="project" value="TreeGrafter"/>
</dbReference>
<dbReference type="AlphaFoldDB" id="A0A844KJ26"/>
<feature type="transmembrane region" description="Helical" evidence="1">
    <location>
        <begin position="6"/>
        <end position="26"/>
    </location>
</feature>
<dbReference type="EMBL" id="WNAF01000014">
    <property type="protein sequence ID" value="MTR77830.1"/>
    <property type="molecule type" value="Genomic_DNA"/>
</dbReference>
<organism evidence="2 3">
    <name type="scientific">Mediterraneibacter faecis</name>
    <dbReference type="NCBI Taxonomy" id="592978"/>
    <lineage>
        <taxon>Bacteria</taxon>
        <taxon>Bacillati</taxon>
        <taxon>Bacillota</taxon>
        <taxon>Clostridia</taxon>
        <taxon>Lachnospirales</taxon>
        <taxon>Lachnospiraceae</taxon>
        <taxon>Mediterraneibacter</taxon>
    </lineage>
</organism>
<gene>
    <name evidence="2" type="ORF">GMD21_14465</name>
</gene>
<sequence>MIRMEGQSNSIAIMCVVINVTLMYNFQIKGKIKIMGLFTGNFYSKNLRMTTQINVIFPDVSNDVTPLYEGTPKVLYLLHGLSGNSDEWTRFSKIEYYAKKYNFIIIMPEVQRSFYTTGKVGIDYFHYVADELPAICGKWFHLDQRRENTFIAGESMGGYGAVKIALNRPEKYEAVASLSGVLDYVGFTEMVLAGNWEDMSPQEIQSFHGEAGKPEEWENPLFLVEKLAKDENRPRLIQFCGTEDFLYENNQKFRKVAESNGYGHVYMEGPGDHEWPYWDKMIQRAIQFFLNLDLQTTKLY</sequence>
<dbReference type="Pfam" id="PF00756">
    <property type="entry name" value="Esterase"/>
    <property type="match status" value="1"/>
</dbReference>
<proteinExistence type="predicted"/>
<name>A0A844KJ26_9FIRM</name>
<evidence type="ECO:0000313" key="3">
    <source>
        <dbReference type="Proteomes" id="UP000448177"/>
    </source>
</evidence>
<dbReference type="InterPro" id="IPR000801">
    <property type="entry name" value="Esterase-like"/>
</dbReference>
<dbReference type="Proteomes" id="UP000448177">
    <property type="component" value="Unassembled WGS sequence"/>
</dbReference>
<dbReference type="PANTHER" id="PTHR48098">
    <property type="entry name" value="ENTEROCHELIN ESTERASE-RELATED"/>
    <property type="match status" value="1"/>
</dbReference>
<evidence type="ECO:0000256" key="1">
    <source>
        <dbReference type="SAM" id="Phobius"/>
    </source>
</evidence>
<dbReference type="InterPro" id="IPR050583">
    <property type="entry name" value="Mycobacterial_A85_antigen"/>
</dbReference>
<evidence type="ECO:0000313" key="2">
    <source>
        <dbReference type="EMBL" id="MTR77830.1"/>
    </source>
</evidence>
<comment type="caution">
    <text evidence="2">The sequence shown here is derived from an EMBL/GenBank/DDBJ whole genome shotgun (WGS) entry which is preliminary data.</text>
</comment>
<keyword evidence="1" id="KW-0472">Membrane</keyword>
<keyword evidence="1" id="KW-0812">Transmembrane</keyword>
<dbReference type="SUPFAM" id="SSF53474">
    <property type="entry name" value="alpha/beta-Hydrolases"/>
    <property type="match status" value="1"/>
</dbReference>
<dbReference type="InterPro" id="IPR029058">
    <property type="entry name" value="AB_hydrolase_fold"/>
</dbReference>
<dbReference type="Gene3D" id="3.40.50.1820">
    <property type="entry name" value="alpha/beta hydrolase"/>
    <property type="match status" value="1"/>
</dbReference>
<accession>A0A844KJ26</accession>
<reference evidence="2 3" key="1">
    <citation type="journal article" date="2019" name="Nat. Med.">
        <title>A library of human gut bacterial isolates paired with longitudinal multiomics data enables mechanistic microbiome research.</title>
        <authorList>
            <person name="Poyet M."/>
            <person name="Groussin M."/>
            <person name="Gibbons S.M."/>
            <person name="Avila-Pacheco J."/>
            <person name="Jiang X."/>
            <person name="Kearney S.M."/>
            <person name="Perrotta A.R."/>
            <person name="Berdy B."/>
            <person name="Zhao S."/>
            <person name="Lieberman T.D."/>
            <person name="Swanson P.K."/>
            <person name="Smith M."/>
            <person name="Roesemann S."/>
            <person name="Alexander J.E."/>
            <person name="Rich S.A."/>
            <person name="Livny J."/>
            <person name="Vlamakis H."/>
            <person name="Clish C."/>
            <person name="Bullock K."/>
            <person name="Deik A."/>
            <person name="Scott J."/>
            <person name="Pierce K.A."/>
            <person name="Xavier R.J."/>
            <person name="Alm E.J."/>
        </authorList>
    </citation>
    <scope>NUCLEOTIDE SEQUENCE [LARGE SCALE GENOMIC DNA]</scope>
    <source>
        <strain evidence="2 3">BIOML-A1</strain>
    </source>
</reference>
<keyword evidence="3" id="KW-1185">Reference proteome</keyword>
<protein>
    <submittedName>
        <fullName evidence="2">Prolyl oligopeptidase family serine peptidase</fullName>
    </submittedName>
</protein>
<dbReference type="PANTHER" id="PTHR48098:SF1">
    <property type="entry name" value="DIACYLGLYCEROL ACYLTRANSFERASE_MYCOLYLTRANSFERASE AG85A"/>
    <property type="match status" value="1"/>
</dbReference>
<keyword evidence="1" id="KW-1133">Transmembrane helix</keyword>